<dbReference type="Pfam" id="PF14375">
    <property type="entry name" value="Cys_rich_CWC"/>
    <property type="match status" value="1"/>
</dbReference>
<dbReference type="RefSeq" id="WP_200587342.1">
    <property type="nucleotide sequence ID" value="NZ_JAEHFY010000020.1"/>
</dbReference>
<comment type="caution">
    <text evidence="1">The sequence shown here is derived from an EMBL/GenBank/DDBJ whole genome shotgun (WGS) entry which is preliminary data.</text>
</comment>
<evidence type="ECO:0000313" key="1">
    <source>
        <dbReference type="EMBL" id="MBK0384017.1"/>
    </source>
</evidence>
<evidence type="ECO:0000313" key="2">
    <source>
        <dbReference type="Proteomes" id="UP000660024"/>
    </source>
</evidence>
<protein>
    <submittedName>
        <fullName evidence="1">Cysteine-rich CWC family protein</fullName>
    </submittedName>
</protein>
<dbReference type="Proteomes" id="UP000660024">
    <property type="component" value="Unassembled WGS sequence"/>
</dbReference>
<dbReference type="InterPro" id="IPR032720">
    <property type="entry name" value="Cys_rich_CWC"/>
</dbReference>
<organism evidence="1 2">
    <name type="scientific">Pedobacter segetis</name>
    <dbReference type="NCBI Taxonomy" id="2793069"/>
    <lineage>
        <taxon>Bacteria</taxon>
        <taxon>Pseudomonadati</taxon>
        <taxon>Bacteroidota</taxon>
        <taxon>Sphingobacteriia</taxon>
        <taxon>Sphingobacteriales</taxon>
        <taxon>Sphingobacteriaceae</taxon>
        <taxon>Pedobacter</taxon>
    </lineage>
</organism>
<accession>A0ABS1BM94</accession>
<dbReference type="EMBL" id="JAEHFY010000020">
    <property type="protein sequence ID" value="MBK0384017.1"/>
    <property type="molecule type" value="Genomic_DNA"/>
</dbReference>
<reference evidence="1 2" key="1">
    <citation type="submission" date="2020-12" db="EMBL/GenBank/DDBJ databases">
        <title>Bacterial novel species Pedobacter sp. SD-b isolated from soil.</title>
        <authorList>
            <person name="Jung H.-Y."/>
        </authorList>
    </citation>
    <scope>NUCLEOTIDE SEQUENCE [LARGE SCALE GENOMIC DNA]</scope>
    <source>
        <strain evidence="1 2">SD-b</strain>
    </source>
</reference>
<name>A0ABS1BM94_9SPHI</name>
<sequence length="71" mass="8238">MEYTKHECIPCGRCGKKIECKANNFTQCQCSQIQLNLNELQYIAEEGYEDCICLACLHELRQEYQTSIEGK</sequence>
<gene>
    <name evidence="1" type="ORF">I5M32_13695</name>
</gene>
<keyword evidence="2" id="KW-1185">Reference proteome</keyword>
<proteinExistence type="predicted"/>